<dbReference type="PANTHER" id="PTHR33164">
    <property type="entry name" value="TRANSCRIPTIONAL REGULATOR, MARR FAMILY"/>
    <property type="match status" value="1"/>
</dbReference>
<dbReference type="PANTHER" id="PTHR33164:SF99">
    <property type="entry name" value="MARR FAMILY REGULATORY PROTEIN"/>
    <property type="match status" value="1"/>
</dbReference>
<gene>
    <name evidence="5" type="ORF">STVIR_0772</name>
</gene>
<organism evidence="5 6">
    <name type="scientific">Streptomyces viridochromogenes Tue57</name>
    <dbReference type="NCBI Taxonomy" id="1160705"/>
    <lineage>
        <taxon>Bacteria</taxon>
        <taxon>Bacillati</taxon>
        <taxon>Actinomycetota</taxon>
        <taxon>Actinomycetes</taxon>
        <taxon>Kitasatosporales</taxon>
        <taxon>Streptomycetaceae</taxon>
        <taxon>Streptomyces</taxon>
    </lineage>
</organism>
<protein>
    <submittedName>
        <fullName evidence="5">Putative MarR family</fullName>
    </submittedName>
</protein>
<dbReference type="EMBL" id="AMLP01000032">
    <property type="protein sequence ID" value="ELS58221.1"/>
    <property type="molecule type" value="Genomic_DNA"/>
</dbReference>
<dbReference type="RefSeq" id="WP_003996117.1">
    <property type="nucleotide sequence ID" value="NZ_AMLP01000032.1"/>
</dbReference>
<evidence type="ECO:0000256" key="3">
    <source>
        <dbReference type="ARBA" id="ARBA00023163"/>
    </source>
</evidence>
<name>L8PL39_STRVR</name>
<dbReference type="InterPro" id="IPR039422">
    <property type="entry name" value="MarR/SlyA-like"/>
</dbReference>
<dbReference type="SMART" id="SM00347">
    <property type="entry name" value="HTH_MARR"/>
    <property type="match status" value="1"/>
</dbReference>
<dbReference type="InterPro" id="IPR036390">
    <property type="entry name" value="WH_DNA-bd_sf"/>
</dbReference>
<evidence type="ECO:0000313" key="5">
    <source>
        <dbReference type="EMBL" id="ELS58221.1"/>
    </source>
</evidence>
<dbReference type="Pfam" id="PF12802">
    <property type="entry name" value="MarR_2"/>
    <property type="match status" value="1"/>
</dbReference>
<dbReference type="GO" id="GO:0003677">
    <property type="term" value="F:DNA binding"/>
    <property type="evidence" value="ECO:0007669"/>
    <property type="project" value="UniProtKB-KW"/>
</dbReference>
<accession>L8PL39</accession>
<dbReference type="PROSITE" id="PS01117">
    <property type="entry name" value="HTH_MARR_1"/>
    <property type="match status" value="1"/>
</dbReference>
<dbReference type="Gene3D" id="1.10.10.10">
    <property type="entry name" value="Winged helix-like DNA-binding domain superfamily/Winged helix DNA-binding domain"/>
    <property type="match status" value="1"/>
</dbReference>
<keyword evidence="2" id="KW-0238">DNA-binding</keyword>
<dbReference type="GO" id="GO:0006950">
    <property type="term" value="P:response to stress"/>
    <property type="evidence" value="ECO:0007669"/>
    <property type="project" value="TreeGrafter"/>
</dbReference>
<keyword evidence="1" id="KW-0805">Transcription regulation</keyword>
<dbReference type="AlphaFoldDB" id="L8PL39"/>
<dbReference type="PATRIC" id="fig|1160705.3.peg.768"/>
<comment type="caution">
    <text evidence="5">The sequence shown here is derived from an EMBL/GenBank/DDBJ whole genome shotgun (WGS) entry which is preliminary data.</text>
</comment>
<dbReference type="InterPro" id="IPR036388">
    <property type="entry name" value="WH-like_DNA-bd_sf"/>
</dbReference>
<feature type="domain" description="HTH marR-type" evidence="4">
    <location>
        <begin position="48"/>
        <end position="146"/>
    </location>
</feature>
<evidence type="ECO:0000313" key="6">
    <source>
        <dbReference type="Proteomes" id="UP000011205"/>
    </source>
</evidence>
<sequence>MDNMVTRLVNQVVHHESSEPTAPPGYELPLLLLLGFRTIIDDLHAELARQGHPDVRPMHGFIFQAIGQQGATAADLGRILGVSKQAASKTAEQLLGLGYLERGSDPHDGRRKVLRLTPHGIDCLQRTVRICEDLRNRWAQVMGPERLQALEADLRRVTPSDASRLFEVPGWFGSGRD</sequence>
<dbReference type="InterPro" id="IPR023187">
    <property type="entry name" value="Tscrpt_reg_MarR-type_CS"/>
</dbReference>
<evidence type="ECO:0000256" key="2">
    <source>
        <dbReference type="ARBA" id="ARBA00023125"/>
    </source>
</evidence>
<dbReference type="SUPFAM" id="SSF46785">
    <property type="entry name" value="Winged helix' DNA-binding domain"/>
    <property type="match status" value="1"/>
</dbReference>
<dbReference type="GO" id="GO:0003700">
    <property type="term" value="F:DNA-binding transcription factor activity"/>
    <property type="evidence" value="ECO:0007669"/>
    <property type="project" value="InterPro"/>
</dbReference>
<dbReference type="Proteomes" id="UP000011205">
    <property type="component" value="Unassembled WGS sequence"/>
</dbReference>
<proteinExistence type="predicted"/>
<reference evidence="5 6" key="1">
    <citation type="journal article" date="2013" name="Genome Announc.">
        <title>Draft Genome Sequence of Streptomyces viridochromogenes Strain Tu57, Producer of Avilamycin.</title>
        <authorList>
            <person name="Gruning B.A."/>
            <person name="Erxleben A."/>
            <person name="Hahnlein A."/>
            <person name="Gunther S."/>
        </authorList>
    </citation>
    <scope>NUCLEOTIDE SEQUENCE [LARGE SCALE GENOMIC DNA]</scope>
    <source>
        <strain evidence="5 6">Tue57</strain>
    </source>
</reference>
<evidence type="ECO:0000256" key="1">
    <source>
        <dbReference type="ARBA" id="ARBA00023015"/>
    </source>
</evidence>
<evidence type="ECO:0000259" key="4">
    <source>
        <dbReference type="SMART" id="SM00347"/>
    </source>
</evidence>
<keyword evidence="3" id="KW-0804">Transcription</keyword>
<dbReference type="InterPro" id="IPR000835">
    <property type="entry name" value="HTH_MarR-typ"/>
</dbReference>